<protein>
    <submittedName>
        <fullName evidence="1">Uncharacterized protein</fullName>
    </submittedName>
</protein>
<dbReference type="AlphaFoldDB" id="A0A7W3P9K9"/>
<proteinExistence type="predicted"/>
<name>A0A7W3P9K9_9ACTN</name>
<comment type="caution">
    <text evidence="1">The sequence shown here is derived from an EMBL/GenBank/DDBJ whole genome shotgun (WGS) entry which is preliminary data.</text>
</comment>
<evidence type="ECO:0000313" key="1">
    <source>
        <dbReference type="EMBL" id="MBA8803576.1"/>
    </source>
</evidence>
<gene>
    <name evidence="1" type="ORF">FB382_001867</name>
</gene>
<accession>A0A7W3P9K9</accession>
<dbReference type="EMBL" id="JACGXA010000001">
    <property type="protein sequence ID" value="MBA8803576.1"/>
    <property type="molecule type" value="Genomic_DNA"/>
</dbReference>
<dbReference type="InterPro" id="IPR029039">
    <property type="entry name" value="Flavoprotein-like_sf"/>
</dbReference>
<evidence type="ECO:0000313" key="2">
    <source>
        <dbReference type="Proteomes" id="UP000580910"/>
    </source>
</evidence>
<organism evidence="1 2">
    <name type="scientific">Nocardioides ginsengisegetis</name>
    <dbReference type="NCBI Taxonomy" id="661491"/>
    <lineage>
        <taxon>Bacteria</taxon>
        <taxon>Bacillati</taxon>
        <taxon>Actinomycetota</taxon>
        <taxon>Actinomycetes</taxon>
        <taxon>Propionibacteriales</taxon>
        <taxon>Nocardioidaceae</taxon>
        <taxon>Nocardioides</taxon>
    </lineage>
</organism>
<reference evidence="1 2" key="1">
    <citation type="submission" date="2020-07" db="EMBL/GenBank/DDBJ databases">
        <title>Sequencing the genomes of 1000 actinobacteria strains.</title>
        <authorList>
            <person name="Klenk H.-P."/>
        </authorList>
    </citation>
    <scope>NUCLEOTIDE SEQUENCE [LARGE SCALE GENOMIC DNA]</scope>
    <source>
        <strain evidence="1 2">DSM 21349</strain>
    </source>
</reference>
<dbReference type="RefSeq" id="WP_182538619.1">
    <property type="nucleotide sequence ID" value="NZ_JACGXA010000001.1"/>
</dbReference>
<keyword evidence="2" id="KW-1185">Reference proteome</keyword>
<dbReference type="SUPFAM" id="SSF52218">
    <property type="entry name" value="Flavoproteins"/>
    <property type="match status" value="1"/>
</dbReference>
<dbReference type="Proteomes" id="UP000580910">
    <property type="component" value="Unassembled WGS sequence"/>
</dbReference>
<sequence length="136" mass="14916">MTNHDDPTDSTDDDELQPAVEHVVPNVPEDVRRHEWLVWAGIVSELLARDGLSTRGLDHVRRELRPGGRWALPRHLDDADGVILGVPTGMGEQAAELLDAVTRRLMQHRPGLASYYANDLAPVVPDDASGLDGMPT</sequence>